<proteinExistence type="predicted"/>
<evidence type="ECO:0000313" key="3">
    <source>
        <dbReference type="EMBL" id="MEE4545451.1"/>
    </source>
</evidence>
<evidence type="ECO:0000313" key="4">
    <source>
        <dbReference type="Proteomes" id="UP001344658"/>
    </source>
</evidence>
<dbReference type="EMBL" id="JAZEWV010000029">
    <property type="protein sequence ID" value="MEE4545451.1"/>
    <property type="molecule type" value="Genomic_DNA"/>
</dbReference>
<feature type="transmembrane region" description="Helical" evidence="2">
    <location>
        <begin position="106"/>
        <end position="124"/>
    </location>
</feature>
<feature type="region of interest" description="Disordered" evidence="1">
    <location>
        <begin position="1"/>
        <end position="24"/>
    </location>
</feature>
<evidence type="ECO:0000256" key="1">
    <source>
        <dbReference type="SAM" id="MobiDB-lite"/>
    </source>
</evidence>
<keyword evidence="2" id="KW-1133">Transmembrane helix</keyword>
<reference evidence="3 4" key="1">
    <citation type="submission" date="2023-12" db="EMBL/GenBank/DDBJ databases">
        <title>Streptomyces sp. V4-01.</title>
        <authorList>
            <person name="Somphong A."/>
            <person name="Phongsopitanun W."/>
        </authorList>
    </citation>
    <scope>NUCLEOTIDE SEQUENCE [LARGE SCALE GENOMIC DNA]</scope>
    <source>
        <strain evidence="3 4">V4-01</strain>
    </source>
</reference>
<dbReference type="Proteomes" id="UP001344658">
    <property type="component" value="Unassembled WGS sequence"/>
</dbReference>
<feature type="region of interest" description="Disordered" evidence="1">
    <location>
        <begin position="233"/>
        <end position="262"/>
    </location>
</feature>
<comment type="caution">
    <text evidence="3">The sequence shown here is derived from an EMBL/GenBank/DDBJ whole genome shotgun (WGS) entry which is preliminary data.</text>
</comment>
<accession>A0ABU7PI08</accession>
<feature type="transmembrane region" description="Helical" evidence="2">
    <location>
        <begin position="204"/>
        <end position="225"/>
    </location>
</feature>
<keyword evidence="4" id="KW-1185">Reference proteome</keyword>
<feature type="transmembrane region" description="Helical" evidence="2">
    <location>
        <begin position="45"/>
        <end position="70"/>
    </location>
</feature>
<evidence type="ECO:0008006" key="5">
    <source>
        <dbReference type="Google" id="ProtNLM"/>
    </source>
</evidence>
<organism evidence="3 4">
    <name type="scientific">Actinacidiphila polyblastidii</name>
    <dbReference type="NCBI Taxonomy" id="3110430"/>
    <lineage>
        <taxon>Bacteria</taxon>
        <taxon>Bacillati</taxon>
        <taxon>Actinomycetota</taxon>
        <taxon>Actinomycetes</taxon>
        <taxon>Kitasatosporales</taxon>
        <taxon>Streptomycetaceae</taxon>
        <taxon>Actinacidiphila</taxon>
    </lineage>
</organism>
<gene>
    <name evidence="3" type="ORF">V2S66_26215</name>
</gene>
<feature type="transmembrane region" description="Helical" evidence="2">
    <location>
        <begin position="76"/>
        <end position="99"/>
    </location>
</feature>
<keyword evidence="2" id="KW-0812">Transmembrane</keyword>
<evidence type="ECO:0000256" key="2">
    <source>
        <dbReference type="SAM" id="Phobius"/>
    </source>
</evidence>
<feature type="compositionally biased region" description="Low complexity" evidence="1">
    <location>
        <begin position="12"/>
        <end position="24"/>
    </location>
</feature>
<dbReference type="RefSeq" id="WP_330799092.1">
    <property type="nucleotide sequence ID" value="NZ_JAZEWV010000029.1"/>
</dbReference>
<sequence>MTNPPAGDSANPARDAAPGSAPAGPKGLARLWEAGRIGSPTRAAAWARCAVTLLVTALAAAGVSVGWAHATYAGSFAVAGVALVVLAASVTLLLMLYWLHGSLGQVFCGFLLLLFCMVAGGFAVSDALFAARGEVSGGVISGATDHTTLRTSWVACRVRLDDGTPVDREIRCDRPSVGKHVTVTQDPSGIAAPAFGDRTAATPALSWVVGGAFALLVVAVVRATVTGERHRLAGTPSLAEGPNPGYYPRRLASPGYGSRRPA</sequence>
<keyword evidence="2" id="KW-0472">Membrane</keyword>
<protein>
    <recommendedName>
        <fullName evidence="5">Integral membrane protein</fullName>
    </recommendedName>
</protein>
<name>A0ABU7PI08_9ACTN</name>